<organism evidence="2 4">
    <name type="scientific">Chryseobacterium shandongense</name>
    <dbReference type="NCBI Taxonomy" id="1493872"/>
    <lineage>
        <taxon>Bacteria</taxon>
        <taxon>Pseudomonadati</taxon>
        <taxon>Bacteroidota</taxon>
        <taxon>Flavobacteriia</taxon>
        <taxon>Flavobacteriales</taxon>
        <taxon>Weeksellaceae</taxon>
        <taxon>Chryseobacterium group</taxon>
        <taxon>Chryseobacterium</taxon>
    </lineage>
</organism>
<gene>
    <name evidence="2" type="ORF">EG349_01060</name>
    <name evidence="3" type="ORF">EG353_19530</name>
</gene>
<reference evidence="4 5" key="1">
    <citation type="submission" date="2018-11" db="EMBL/GenBank/DDBJ databases">
        <title>Proposal to divide the Flavobacteriaceae and reorganize its genera based on Amino Acid Identity values calculated from whole genome sequences.</title>
        <authorList>
            <person name="Nicholson A.C."/>
            <person name="Gulvik C.A."/>
            <person name="Whitney A.M."/>
            <person name="Humrighouse B.W."/>
            <person name="Bell M."/>
            <person name="Holmes B."/>
            <person name="Steigerwalt A.G."/>
            <person name="Villarma A."/>
            <person name="Sheth M."/>
            <person name="Batra D."/>
            <person name="Pryor J."/>
            <person name="Bernardet J.-F."/>
            <person name="Hugo C."/>
            <person name="Kampfer P."/>
            <person name="Newman J."/>
            <person name="McQuiston J.R."/>
        </authorList>
    </citation>
    <scope>NUCLEOTIDE SEQUENCE [LARGE SCALE GENOMIC DNA]</scope>
    <source>
        <strain evidence="2 4">G0207</strain>
        <strain evidence="3 5">H5143</strain>
    </source>
</reference>
<evidence type="ECO:0000259" key="1">
    <source>
        <dbReference type="SMART" id="SM00867"/>
    </source>
</evidence>
<dbReference type="Pfam" id="PF04264">
    <property type="entry name" value="YceI"/>
    <property type="match status" value="1"/>
</dbReference>
<dbReference type="PANTHER" id="PTHR34406:SF1">
    <property type="entry name" value="PROTEIN YCEI"/>
    <property type="match status" value="1"/>
</dbReference>
<dbReference type="SUPFAM" id="SSF101874">
    <property type="entry name" value="YceI-like"/>
    <property type="match status" value="1"/>
</dbReference>
<dbReference type="Proteomes" id="UP000281741">
    <property type="component" value="Chromosome"/>
</dbReference>
<evidence type="ECO:0000313" key="5">
    <source>
        <dbReference type="Proteomes" id="UP000281741"/>
    </source>
</evidence>
<dbReference type="InterPro" id="IPR007372">
    <property type="entry name" value="Lipid/polyisoprenoid-bd_YceI"/>
</dbReference>
<evidence type="ECO:0000313" key="2">
    <source>
        <dbReference type="EMBL" id="AZA85476.1"/>
    </source>
</evidence>
<sequence length="182" mass="20749">MNNWKSDPEHSRLGFKIEHMMISEVNGIFKNFEITIDASDENFNDAVIELIAEIASIDTQVEARDKHLKNEDFFDVENYPVLRFKSNSLIKIDHNKFSVSGILEMHDVSKEVKVLMIYNGTIDNPVTGKRTSGFQITGKISRNDFGIAVKFPEKLIGDEVSITLDAELQLQQNDRENIQTES</sequence>
<dbReference type="Gene3D" id="2.40.128.110">
    <property type="entry name" value="Lipid/polyisoprenoid-binding, YceI-like"/>
    <property type="match status" value="1"/>
</dbReference>
<dbReference type="InterPro" id="IPR036761">
    <property type="entry name" value="TTHA0802/YceI-like_sf"/>
</dbReference>
<dbReference type="SMART" id="SM00867">
    <property type="entry name" value="YceI"/>
    <property type="match status" value="1"/>
</dbReference>
<accession>A0AAD1DKD6</accession>
<name>A0AAD1DKD6_9FLAO</name>
<evidence type="ECO:0000313" key="4">
    <source>
        <dbReference type="Proteomes" id="UP000274073"/>
    </source>
</evidence>
<proteinExistence type="predicted"/>
<dbReference type="RefSeq" id="WP_123853423.1">
    <property type="nucleotide sequence ID" value="NZ_CP033912.1"/>
</dbReference>
<feature type="domain" description="Lipid/polyisoprenoid-binding YceI-like" evidence="1">
    <location>
        <begin position="3"/>
        <end position="169"/>
    </location>
</feature>
<evidence type="ECO:0000313" key="3">
    <source>
        <dbReference type="EMBL" id="AZA97583.1"/>
    </source>
</evidence>
<dbReference type="AlphaFoldDB" id="A0AAD1DKD6"/>
<dbReference type="EMBL" id="CP033912">
    <property type="protein sequence ID" value="AZA97583.1"/>
    <property type="molecule type" value="Genomic_DNA"/>
</dbReference>
<dbReference type="EMBL" id="CP033915">
    <property type="protein sequence ID" value="AZA85476.1"/>
    <property type="molecule type" value="Genomic_DNA"/>
</dbReference>
<keyword evidence="5" id="KW-1185">Reference proteome</keyword>
<protein>
    <submittedName>
        <fullName evidence="2">Polyisoprenoid-binding protein</fullName>
    </submittedName>
</protein>
<dbReference type="Proteomes" id="UP000274073">
    <property type="component" value="Chromosome"/>
</dbReference>
<dbReference type="PANTHER" id="PTHR34406">
    <property type="entry name" value="PROTEIN YCEI"/>
    <property type="match status" value="1"/>
</dbReference>